<evidence type="ECO:0000313" key="10">
    <source>
        <dbReference type="EMBL" id="KXN73107.1"/>
    </source>
</evidence>
<evidence type="ECO:0000256" key="1">
    <source>
        <dbReference type="ARBA" id="ARBA00004606"/>
    </source>
</evidence>
<keyword evidence="7" id="KW-1133">Transmembrane helix</keyword>
<comment type="similarity">
    <text evidence="2">Belongs to the MNN1/MNT family.</text>
</comment>
<evidence type="ECO:0000256" key="3">
    <source>
        <dbReference type="ARBA" id="ARBA00022676"/>
    </source>
</evidence>
<dbReference type="GO" id="GO:0005794">
    <property type="term" value="C:Golgi apparatus"/>
    <property type="evidence" value="ECO:0007669"/>
    <property type="project" value="TreeGrafter"/>
</dbReference>
<protein>
    <submittedName>
        <fullName evidence="10">Glycosyltransferase family 71 protein</fullName>
    </submittedName>
</protein>
<dbReference type="GO" id="GO:0016020">
    <property type="term" value="C:membrane"/>
    <property type="evidence" value="ECO:0007669"/>
    <property type="project" value="UniProtKB-SubCell"/>
</dbReference>
<organism evidence="10 11">
    <name type="scientific">Conidiobolus coronatus (strain ATCC 28846 / CBS 209.66 / NRRL 28638)</name>
    <name type="common">Delacroixia coronata</name>
    <dbReference type="NCBI Taxonomy" id="796925"/>
    <lineage>
        <taxon>Eukaryota</taxon>
        <taxon>Fungi</taxon>
        <taxon>Fungi incertae sedis</taxon>
        <taxon>Zoopagomycota</taxon>
        <taxon>Entomophthoromycotina</taxon>
        <taxon>Entomophthoromycetes</taxon>
        <taxon>Entomophthorales</taxon>
        <taxon>Ancylistaceae</taxon>
        <taxon>Conidiobolus</taxon>
    </lineage>
</organism>
<evidence type="ECO:0000256" key="9">
    <source>
        <dbReference type="ARBA" id="ARBA00023180"/>
    </source>
</evidence>
<reference evidence="10 11" key="1">
    <citation type="journal article" date="2015" name="Genome Biol. Evol.">
        <title>Phylogenomic analyses indicate that early fungi evolved digesting cell walls of algal ancestors of land plants.</title>
        <authorList>
            <person name="Chang Y."/>
            <person name="Wang S."/>
            <person name="Sekimoto S."/>
            <person name="Aerts A.L."/>
            <person name="Choi C."/>
            <person name="Clum A."/>
            <person name="LaButti K.M."/>
            <person name="Lindquist E.A."/>
            <person name="Yee Ngan C."/>
            <person name="Ohm R.A."/>
            <person name="Salamov A.A."/>
            <person name="Grigoriev I.V."/>
            <person name="Spatafora J.W."/>
            <person name="Berbee M.L."/>
        </authorList>
    </citation>
    <scope>NUCLEOTIDE SEQUENCE [LARGE SCALE GENOMIC DNA]</scope>
    <source>
        <strain evidence="10 11">NRRL 28638</strain>
    </source>
</reference>
<sequence>MAHEEQLYKLSSSGKQLDFELDINELQAILNKDIQGSLPSKNPTIASMLSDAGSQIHFNNHVKLAEYSRLHDKYWKVYTKLVDLIPKEKHQFGTQKVKDIFKIVVFSDIKLSKLYKKALLEFLSSYETLERKLFHWIRPNHDSLLELYESYSKSEYGIAISICDRYAIMGNNLINSIRNVYKSNIPIHVYYVGDPDLNPLNQNMIKSSGPNVELHDLSAITDHDFVRAESFATKVFAQLLTPARHVMLLDADVVLLQSPESIFSSSGYKNSGTLFFHDRQIFEPKPETISWFLSLLPDKISDTEPPKRLENNPWFTGKTQHIQESGMVIIDKVKHLTPLLTTALLNKKVERELTYKRVYGDKETFWIGFEVIGHSYYFAPYEPHPIGDNTYFPREESFEWDEPKQINDDSKPEVFCSCHMLHFDQNTNPLWINGGLWNRKDHIELGLADYNSYSWGPGQWELFDDGMWGCYKGEKGVTVTKPLGSEYQKVLTEITIQYSNFFNNVVINPLKNL</sequence>
<name>A0A137PDN4_CONC2</name>
<evidence type="ECO:0000256" key="2">
    <source>
        <dbReference type="ARBA" id="ARBA00009105"/>
    </source>
</evidence>
<dbReference type="InterPro" id="IPR029044">
    <property type="entry name" value="Nucleotide-diphossugar_trans"/>
</dbReference>
<evidence type="ECO:0000313" key="11">
    <source>
        <dbReference type="Proteomes" id="UP000070444"/>
    </source>
</evidence>
<keyword evidence="3" id="KW-0328">Glycosyltransferase</keyword>
<dbReference type="OMA" id="FWIAMEL"/>
<evidence type="ECO:0000256" key="8">
    <source>
        <dbReference type="ARBA" id="ARBA00023136"/>
    </source>
</evidence>
<keyword evidence="5" id="KW-0812">Transmembrane</keyword>
<dbReference type="Gene3D" id="3.90.550.10">
    <property type="entry name" value="Spore Coat Polysaccharide Biosynthesis Protein SpsA, Chain A"/>
    <property type="match status" value="1"/>
</dbReference>
<evidence type="ECO:0000256" key="5">
    <source>
        <dbReference type="ARBA" id="ARBA00022692"/>
    </source>
</evidence>
<evidence type="ECO:0000256" key="7">
    <source>
        <dbReference type="ARBA" id="ARBA00022989"/>
    </source>
</evidence>
<dbReference type="Proteomes" id="UP000070444">
    <property type="component" value="Unassembled WGS sequence"/>
</dbReference>
<accession>A0A137PDN4</accession>
<dbReference type="GO" id="GO:0006493">
    <property type="term" value="P:protein O-linked glycosylation"/>
    <property type="evidence" value="ECO:0007669"/>
    <property type="project" value="TreeGrafter"/>
</dbReference>
<keyword evidence="4 10" id="KW-0808">Transferase</keyword>
<dbReference type="AlphaFoldDB" id="A0A137PDN4"/>
<keyword evidence="8" id="KW-0472">Membrane</keyword>
<proteinExistence type="inferred from homology"/>
<keyword evidence="9" id="KW-0325">Glycoprotein</keyword>
<dbReference type="PANTHER" id="PTHR31392">
    <property type="entry name" value="ALPHA-1,3-MANNOSYLTRANSFERASE MNN1-RELATED"/>
    <property type="match status" value="1"/>
</dbReference>
<dbReference type="Pfam" id="PF11051">
    <property type="entry name" value="Mannosyl_trans3"/>
    <property type="match status" value="1"/>
</dbReference>
<gene>
    <name evidence="10" type="ORF">CONCODRAFT_77472</name>
</gene>
<dbReference type="InterPro" id="IPR022751">
    <property type="entry name" value="Alpha_mannosyltransferase"/>
</dbReference>
<dbReference type="EMBL" id="KQ964441">
    <property type="protein sequence ID" value="KXN73107.1"/>
    <property type="molecule type" value="Genomic_DNA"/>
</dbReference>
<dbReference type="OrthoDB" id="430354at2759"/>
<dbReference type="PANTHER" id="PTHR31392:SF1">
    <property type="entry name" value="ALPHA-1,3-MANNOSYLTRANSFERASE MNN1-RELATED"/>
    <property type="match status" value="1"/>
</dbReference>
<evidence type="ECO:0000256" key="4">
    <source>
        <dbReference type="ARBA" id="ARBA00022679"/>
    </source>
</evidence>
<dbReference type="GO" id="GO:0000033">
    <property type="term" value="F:alpha-1,3-mannosyltransferase activity"/>
    <property type="evidence" value="ECO:0007669"/>
    <property type="project" value="TreeGrafter"/>
</dbReference>
<keyword evidence="6" id="KW-0735">Signal-anchor</keyword>
<keyword evidence="11" id="KW-1185">Reference proteome</keyword>
<evidence type="ECO:0000256" key="6">
    <source>
        <dbReference type="ARBA" id="ARBA00022968"/>
    </source>
</evidence>
<dbReference type="SUPFAM" id="SSF53448">
    <property type="entry name" value="Nucleotide-diphospho-sugar transferases"/>
    <property type="match status" value="1"/>
</dbReference>
<comment type="subcellular location">
    <subcellularLocation>
        <location evidence="1">Membrane</location>
        <topology evidence="1">Single-pass type II membrane protein</topology>
    </subcellularLocation>
</comment>